<dbReference type="Pfam" id="PF13561">
    <property type="entry name" value="adh_short_C2"/>
    <property type="match status" value="1"/>
</dbReference>
<dbReference type="PANTHER" id="PTHR42760">
    <property type="entry name" value="SHORT-CHAIN DEHYDROGENASES/REDUCTASES FAMILY MEMBER"/>
    <property type="match status" value="1"/>
</dbReference>
<comment type="caution">
    <text evidence="3">The sequence shown here is derived from an EMBL/GenBank/DDBJ whole genome shotgun (WGS) entry which is preliminary data.</text>
</comment>
<evidence type="ECO:0000256" key="2">
    <source>
        <dbReference type="ARBA" id="ARBA00023002"/>
    </source>
</evidence>
<dbReference type="InterPro" id="IPR036291">
    <property type="entry name" value="NAD(P)-bd_dom_sf"/>
</dbReference>
<name>A0ABT3TH57_9GAMM</name>
<dbReference type="RefSeq" id="WP_279245651.1">
    <property type="nucleotide sequence ID" value="NZ_SHNN01000002.1"/>
</dbReference>
<evidence type="ECO:0000313" key="3">
    <source>
        <dbReference type="EMBL" id="MCX2981653.1"/>
    </source>
</evidence>
<dbReference type="Gene3D" id="3.40.50.720">
    <property type="entry name" value="NAD(P)-binding Rossmann-like Domain"/>
    <property type="match status" value="1"/>
</dbReference>
<accession>A0ABT3TH57</accession>
<comment type="similarity">
    <text evidence="1">Belongs to the short-chain dehydrogenases/reductases (SDR) family.</text>
</comment>
<sequence length="261" mass="27528">MSLGAGVDIFSMAGKTVAITGASSGFGSHFAGALAAAGARVVLGARRIDKIAARVEEINAGGGEALGLELDVRDRDSAARFLEEAEAAFGPLDVLVNNAGVESGASTYVSMDEDDWDYVLDTNLKAAWRLCKMYTERVGGRETKGNIVNIASITAYRTIKGQFPYAVSKAGLIKATEIMALEGARYGVRCNAIAPGYILTDVSRVLLESERSESIVKGIPMRRFGEFEDLEGALLLLCSDASAYMSGSTIVVDGGHICAEL</sequence>
<evidence type="ECO:0000313" key="4">
    <source>
        <dbReference type="Proteomes" id="UP001143362"/>
    </source>
</evidence>
<dbReference type="PRINTS" id="PR00081">
    <property type="entry name" value="GDHRDH"/>
</dbReference>
<gene>
    <name evidence="3" type="ORF">EYC98_12345</name>
</gene>
<dbReference type="PANTHER" id="PTHR42760:SF133">
    <property type="entry name" value="3-OXOACYL-[ACYL-CARRIER-PROTEIN] REDUCTASE"/>
    <property type="match status" value="1"/>
</dbReference>
<dbReference type="EMBL" id="SHNN01000002">
    <property type="protein sequence ID" value="MCX2981653.1"/>
    <property type="molecule type" value="Genomic_DNA"/>
</dbReference>
<dbReference type="SUPFAM" id="SSF51735">
    <property type="entry name" value="NAD(P)-binding Rossmann-fold domains"/>
    <property type="match status" value="1"/>
</dbReference>
<keyword evidence="4" id="KW-1185">Reference proteome</keyword>
<evidence type="ECO:0000256" key="1">
    <source>
        <dbReference type="ARBA" id="ARBA00006484"/>
    </source>
</evidence>
<protein>
    <submittedName>
        <fullName evidence="3">SDR family oxidoreductase</fullName>
    </submittedName>
</protein>
<organism evidence="3 4">
    <name type="scientific">Candidatus Litorirhabdus singularis</name>
    <dbReference type="NCBI Taxonomy" id="2518993"/>
    <lineage>
        <taxon>Bacteria</taxon>
        <taxon>Pseudomonadati</taxon>
        <taxon>Pseudomonadota</taxon>
        <taxon>Gammaproteobacteria</taxon>
        <taxon>Cellvibrionales</taxon>
        <taxon>Halieaceae</taxon>
        <taxon>Candidatus Litorirhabdus</taxon>
    </lineage>
</organism>
<reference evidence="3" key="1">
    <citation type="submission" date="2019-02" db="EMBL/GenBank/DDBJ databases">
        <authorList>
            <person name="Li S.-H."/>
        </authorList>
    </citation>
    <scope>NUCLEOTIDE SEQUENCE</scope>
    <source>
        <strain evidence="3">IMCC14734</strain>
    </source>
</reference>
<dbReference type="PRINTS" id="PR00080">
    <property type="entry name" value="SDRFAMILY"/>
</dbReference>
<dbReference type="Proteomes" id="UP001143362">
    <property type="component" value="Unassembled WGS sequence"/>
</dbReference>
<dbReference type="InterPro" id="IPR002347">
    <property type="entry name" value="SDR_fam"/>
</dbReference>
<proteinExistence type="inferred from homology"/>
<keyword evidence="2" id="KW-0560">Oxidoreductase</keyword>